<organism evidence="2">
    <name type="scientific">mine drainage metagenome</name>
    <dbReference type="NCBI Taxonomy" id="410659"/>
    <lineage>
        <taxon>unclassified sequences</taxon>
        <taxon>metagenomes</taxon>
        <taxon>ecological metagenomes</taxon>
    </lineage>
</organism>
<evidence type="ECO:0000313" key="2">
    <source>
        <dbReference type="EMBL" id="OIQ66547.1"/>
    </source>
</evidence>
<proteinExistence type="predicted"/>
<dbReference type="Pfam" id="PF01883">
    <property type="entry name" value="FeS_assembly_P"/>
    <property type="match status" value="1"/>
</dbReference>
<sequence length="111" mass="12415">MGNFDITDHLSFMKAEIMETLRLVTDPELHINIVDLGLVYKVEVDEPGKQINVDMTLSSSYCPMGETILSAVKNCIGGHYEGFTANVNLVWEPAWSYHSITEEGKRLLGIL</sequence>
<dbReference type="Gene3D" id="3.30.300.130">
    <property type="entry name" value="Fe-S cluster assembly (FSCA)"/>
    <property type="match status" value="1"/>
</dbReference>
<dbReference type="PANTHER" id="PTHR42831:SF1">
    <property type="entry name" value="FE-S PROTEIN MATURATION AUXILIARY FACTOR YITW"/>
    <property type="match status" value="1"/>
</dbReference>
<gene>
    <name evidence="2" type="ORF">GALL_518820</name>
</gene>
<dbReference type="SUPFAM" id="SSF117916">
    <property type="entry name" value="Fe-S cluster assembly (FSCA) domain-like"/>
    <property type="match status" value="1"/>
</dbReference>
<evidence type="ECO:0000259" key="1">
    <source>
        <dbReference type="Pfam" id="PF01883"/>
    </source>
</evidence>
<dbReference type="AlphaFoldDB" id="A0A1J5PMM0"/>
<reference evidence="2" key="1">
    <citation type="submission" date="2016-10" db="EMBL/GenBank/DDBJ databases">
        <title>Sequence of Gallionella enrichment culture.</title>
        <authorList>
            <person name="Poehlein A."/>
            <person name="Muehling M."/>
            <person name="Daniel R."/>
        </authorList>
    </citation>
    <scope>NUCLEOTIDE SEQUENCE</scope>
</reference>
<name>A0A1J5PMM0_9ZZZZ</name>
<feature type="domain" description="MIP18 family-like" evidence="1">
    <location>
        <begin position="14"/>
        <end position="86"/>
    </location>
</feature>
<protein>
    <recommendedName>
        <fullName evidence="1">MIP18 family-like domain-containing protein</fullName>
    </recommendedName>
</protein>
<dbReference type="PANTHER" id="PTHR42831">
    <property type="entry name" value="FE-S PROTEIN MATURATION AUXILIARY FACTOR YITW"/>
    <property type="match status" value="1"/>
</dbReference>
<dbReference type="EMBL" id="MLJW01006524">
    <property type="protein sequence ID" value="OIQ66547.1"/>
    <property type="molecule type" value="Genomic_DNA"/>
</dbReference>
<dbReference type="InterPro" id="IPR034904">
    <property type="entry name" value="FSCA_dom_sf"/>
</dbReference>
<dbReference type="InterPro" id="IPR002744">
    <property type="entry name" value="MIP18-like"/>
</dbReference>
<dbReference type="InterPro" id="IPR052339">
    <property type="entry name" value="Fe-S_Maturation_MIP18"/>
</dbReference>
<comment type="caution">
    <text evidence="2">The sequence shown here is derived from an EMBL/GenBank/DDBJ whole genome shotgun (WGS) entry which is preliminary data.</text>
</comment>
<accession>A0A1J5PMM0</accession>